<evidence type="ECO:0000256" key="1">
    <source>
        <dbReference type="ARBA" id="ARBA00004651"/>
    </source>
</evidence>
<keyword evidence="6 11" id="KW-0812">Transmembrane</keyword>
<keyword evidence="3" id="KW-1003">Cell membrane</keyword>
<feature type="transmembrane region" description="Helical" evidence="11">
    <location>
        <begin position="296"/>
        <end position="316"/>
    </location>
</feature>
<keyword evidence="4" id="KW-0997">Cell inner membrane</keyword>
<dbReference type="GO" id="GO:0005886">
    <property type="term" value="C:plasma membrane"/>
    <property type="evidence" value="ECO:0007669"/>
    <property type="project" value="UniProtKB-SubCell"/>
</dbReference>
<evidence type="ECO:0000256" key="7">
    <source>
        <dbReference type="ARBA" id="ARBA00022989"/>
    </source>
</evidence>
<dbReference type="AlphaFoldDB" id="A0A841BKA1"/>
<protein>
    <recommendedName>
        <fullName evidence="10">Xylose transport system permease protein XylH</fullName>
    </recommendedName>
</protein>
<evidence type="ECO:0000256" key="8">
    <source>
        <dbReference type="ARBA" id="ARBA00023136"/>
    </source>
</evidence>
<sequence length="408" mass="41376">MSDIAAPPAAGPLATPPAAGPLDAVKRRVRSGELGAWPVVIGLIVIWTVFQILNDRFLTPENLSNLALQIVGPGIISVGIVLVLLLGEIDLSAGSVAGLGAATLAVLTVRQGIADVPAILLVLAMGLLIGCLQGGIFAKLGVPAFIVTLAGNLGWQGLQLFVLKPEGTINIPYDGFIAKLSSTFLTSAAGWIIGILVIAAYAAAVLVDHARRTKAGLPTRSMVASAVRIGGVAVIVLATLLVLGGARGVPLSLLILVGIVAIVDLVLRRTRYGRGIFAVGGNAEAARRAGLNVAGIRISVFALCSMFAALGGIMIASRGFSAGQSTGAGDVLLLSIAAAVIGGVSLFGGRGSTYGALLGSLVLGSISNGMFLLSLDSSVRYMITAAVLLAAVILDALSRRGRRSSGRE</sequence>
<feature type="transmembrane region" description="Helical" evidence="11">
    <location>
        <begin position="379"/>
        <end position="397"/>
    </location>
</feature>
<comment type="function">
    <text evidence="9">Part of the binding-protein-dependent transport system for D-xylose. Probably responsible for the translocation of the substrate across the membrane.</text>
</comment>
<evidence type="ECO:0000256" key="2">
    <source>
        <dbReference type="ARBA" id="ARBA00022448"/>
    </source>
</evidence>
<evidence type="ECO:0000256" key="4">
    <source>
        <dbReference type="ARBA" id="ARBA00022519"/>
    </source>
</evidence>
<feature type="transmembrane region" description="Helical" evidence="11">
    <location>
        <begin position="91"/>
        <end position="109"/>
    </location>
</feature>
<evidence type="ECO:0000313" key="12">
    <source>
        <dbReference type="EMBL" id="MBB5867609.1"/>
    </source>
</evidence>
<dbReference type="InterPro" id="IPR001851">
    <property type="entry name" value="ABC_transp_permease"/>
</dbReference>
<name>A0A841BKA1_9ACTN</name>
<gene>
    <name evidence="12" type="ORF">F4553_000988</name>
</gene>
<feature type="transmembrane region" description="Helical" evidence="11">
    <location>
        <begin position="35"/>
        <end position="54"/>
    </location>
</feature>
<evidence type="ECO:0000256" key="5">
    <source>
        <dbReference type="ARBA" id="ARBA00022597"/>
    </source>
</evidence>
<dbReference type="Pfam" id="PF02653">
    <property type="entry name" value="BPD_transp_2"/>
    <property type="match status" value="1"/>
</dbReference>
<dbReference type="EMBL" id="JACHMN010000001">
    <property type="protein sequence ID" value="MBB5867609.1"/>
    <property type="molecule type" value="Genomic_DNA"/>
</dbReference>
<feature type="transmembrane region" description="Helical" evidence="11">
    <location>
        <begin position="354"/>
        <end position="373"/>
    </location>
</feature>
<evidence type="ECO:0000256" key="3">
    <source>
        <dbReference type="ARBA" id="ARBA00022475"/>
    </source>
</evidence>
<accession>A0A841BKA1</accession>
<evidence type="ECO:0000256" key="11">
    <source>
        <dbReference type="SAM" id="Phobius"/>
    </source>
</evidence>
<keyword evidence="13" id="KW-1185">Reference proteome</keyword>
<evidence type="ECO:0000256" key="10">
    <source>
        <dbReference type="ARBA" id="ARBA00035686"/>
    </source>
</evidence>
<feature type="transmembrane region" description="Helical" evidence="11">
    <location>
        <begin position="116"/>
        <end position="138"/>
    </location>
</feature>
<dbReference type="CDD" id="cd06579">
    <property type="entry name" value="TM_PBP1_transp_AraH_like"/>
    <property type="match status" value="1"/>
</dbReference>
<evidence type="ECO:0000313" key="13">
    <source>
        <dbReference type="Proteomes" id="UP000587527"/>
    </source>
</evidence>
<dbReference type="PANTHER" id="PTHR32196:SF32">
    <property type="entry name" value="XYLOSE TRANSPORT SYSTEM PERMEASE PROTEIN XYLH"/>
    <property type="match status" value="1"/>
</dbReference>
<dbReference type="GO" id="GO:0022857">
    <property type="term" value="F:transmembrane transporter activity"/>
    <property type="evidence" value="ECO:0007669"/>
    <property type="project" value="InterPro"/>
</dbReference>
<feature type="transmembrane region" description="Helical" evidence="11">
    <location>
        <begin position="249"/>
        <end position="267"/>
    </location>
</feature>
<comment type="subcellular location">
    <subcellularLocation>
        <location evidence="1">Cell membrane</location>
        <topology evidence="1">Multi-pass membrane protein</topology>
    </subcellularLocation>
</comment>
<dbReference type="RefSeq" id="WP_184832558.1">
    <property type="nucleotide sequence ID" value="NZ_JACHMN010000001.1"/>
</dbReference>
<comment type="caution">
    <text evidence="12">The sequence shown here is derived from an EMBL/GenBank/DDBJ whole genome shotgun (WGS) entry which is preliminary data.</text>
</comment>
<keyword evidence="5" id="KW-0762">Sugar transport</keyword>
<feature type="transmembrane region" description="Helical" evidence="11">
    <location>
        <begin position="66"/>
        <end position="85"/>
    </location>
</feature>
<organism evidence="12 13">
    <name type="scientific">Allocatelliglobosispora scoriae</name>
    <dbReference type="NCBI Taxonomy" id="643052"/>
    <lineage>
        <taxon>Bacteria</taxon>
        <taxon>Bacillati</taxon>
        <taxon>Actinomycetota</taxon>
        <taxon>Actinomycetes</taxon>
        <taxon>Micromonosporales</taxon>
        <taxon>Micromonosporaceae</taxon>
        <taxon>Allocatelliglobosispora</taxon>
    </lineage>
</organism>
<dbReference type="PANTHER" id="PTHR32196">
    <property type="entry name" value="ABC TRANSPORTER PERMEASE PROTEIN YPHD-RELATED-RELATED"/>
    <property type="match status" value="1"/>
</dbReference>
<proteinExistence type="predicted"/>
<evidence type="ECO:0000256" key="6">
    <source>
        <dbReference type="ARBA" id="ARBA00022692"/>
    </source>
</evidence>
<keyword evidence="7 11" id="KW-1133">Transmembrane helix</keyword>
<dbReference type="Proteomes" id="UP000587527">
    <property type="component" value="Unassembled WGS sequence"/>
</dbReference>
<feature type="transmembrane region" description="Helical" evidence="11">
    <location>
        <begin position="328"/>
        <end position="347"/>
    </location>
</feature>
<reference evidence="12 13" key="1">
    <citation type="submission" date="2020-08" db="EMBL/GenBank/DDBJ databases">
        <title>Sequencing the genomes of 1000 actinobacteria strains.</title>
        <authorList>
            <person name="Klenk H.-P."/>
        </authorList>
    </citation>
    <scope>NUCLEOTIDE SEQUENCE [LARGE SCALE GENOMIC DNA]</scope>
    <source>
        <strain evidence="12 13">DSM 45362</strain>
    </source>
</reference>
<keyword evidence="8 11" id="KW-0472">Membrane</keyword>
<evidence type="ECO:0000256" key="9">
    <source>
        <dbReference type="ARBA" id="ARBA00035611"/>
    </source>
</evidence>
<keyword evidence="2" id="KW-0813">Transport</keyword>
<feature type="transmembrane region" description="Helical" evidence="11">
    <location>
        <begin position="188"/>
        <end position="210"/>
    </location>
</feature>
<feature type="transmembrane region" description="Helical" evidence="11">
    <location>
        <begin position="222"/>
        <end position="243"/>
    </location>
</feature>